<name>Q3AQB1_CHLCH</name>
<dbReference type="NCBIfam" id="NF033542">
    <property type="entry name" value="transpos_IS110"/>
    <property type="match status" value="1"/>
</dbReference>
<proteinExistence type="predicted"/>
<dbReference type="PANTHER" id="PTHR33055">
    <property type="entry name" value="TRANSPOSASE FOR INSERTION SEQUENCE ELEMENT IS1111A"/>
    <property type="match status" value="1"/>
</dbReference>
<dbReference type="GO" id="GO:0006313">
    <property type="term" value="P:DNA transposition"/>
    <property type="evidence" value="ECO:0007669"/>
    <property type="project" value="InterPro"/>
</dbReference>
<evidence type="ECO:0000256" key="1">
    <source>
        <dbReference type="SAM" id="Coils"/>
    </source>
</evidence>
<evidence type="ECO:0000259" key="2">
    <source>
        <dbReference type="Pfam" id="PF01548"/>
    </source>
</evidence>
<feature type="coiled-coil region" evidence="1">
    <location>
        <begin position="182"/>
        <end position="216"/>
    </location>
</feature>
<dbReference type="KEGG" id="cch:Cag_1559"/>
<sequence>MKSNSLSVKTSPVKYSFGLDVSKAKIDVSFCTLDDQQQVKVYGSHSFSNTNKGFVELLLWCHKKCKETLPTVYILEATGVYHEHVAWFLHDHDCAVSIVLPNKACHYKKSLGLRSKTDSIDAFGLAKMGAEQNLPIWETPDKTLRELRIITRHREDLVTDKTIILNRLEAFEFCHNGSALMIKQLKKQLSLIEKQIEEIDQLVKETVEENAELKARFDKILAIKGVGLITLATIISETDGFSLITNQRQLTSYAGYDIIENQSGNHTGKTRISKQGNSHIRRILHMPAFLVVKYEPQFANLFERVYERTKIKMKAYVAVQRKLLILIYALWKNGTVYQSTAQPIIASKLCA</sequence>
<accession>Q3AQB1</accession>
<dbReference type="eggNOG" id="COG3547">
    <property type="taxonomic scope" value="Bacteria"/>
</dbReference>
<dbReference type="PANTHER" id="PTHR33055:SF13">
    <property type="entry name" value="TRANSPOSASE"/>
    <property type="match status" value="1"/>
</dbReference>
<dbReference type="InterPro" id="IPR003346">
    <property type="entry name" value="Transposase_20"/>
</dbReference>
<evidence type="ECO:0000259" key="3">
    <source>
        <dbReference type="Pfam" id="PF02371"/>
    </source>
</evidence>
<dbReference type="Pfam" id="PF02371">
    <property type="entry name" value="Transposase_20"/>
    <property type="match status" value="1"/>
</dbReference>
<keyword evidence="1" id="KW-0175">Coiled coil</keyword>
<feature type="domain" description="Transposase IS110-like N-terminal" evidence="2">
    <location>
        <begin position="18"/>
        <end position="170"/>
    </location>
</feature>
<feature type="domain" description="Transposase IS116/IS110/IS902 C-terminal" evidence="3">
    <location>
        <begin position="220"/>
        <end position="301"/>
    </location>
</feature>
<dbReference type="EMBL" id="CP000108">
    <property type="protein sequence ID" value="ABB28814.1"/>
    <property type="molecule type" value="Genomic_DNA"/>
</dbReference>
<dbReference type="Pfam" id="PF01548">
    <property type="entry name" value="DEDD_Tnp_IS110"/>
    <property type="match status" value="1"/>
</dbReference>
<evidence type="ECO:0000313" key="4">
    <source>
        <dbReference type="EMBL" id="ABB28814.1"/>
    </source>
</evidence>
<reference evidence="4" key="1">
    <citation type="submission" date="2005-08" db="EMBL/GenBank/DDBJ databases">
        <title>Complete sequence of Chlorobium chlorochromatii CaD3.</title>
        <authorList>
            <person name="Copeland A."/>
            <person name="Lucas S."/>
            <person name="Lapidus A."/>
            <person name="Barry K."/>
            <person name="Detter J.C."/>
            <person name="Glavina T."/>
            <person name="Hammon N."/>
            <person name="Israni S."/>
            <person name="Pitluck S."/>
            <person name="Bryant D."/>
            <person name="Schmutz J."/>
            <person name="Larimer F."/>
            <person name="Land M."/>
            <person name="Kyrpides N."/>
            <person name="Ivanova N."/>
            <person name="Richardson P."/>
        </authorList>
    </citation>
    <scope>NUCLEOTIDE SEQUENCE [LARGE SCALE GENOMIC DNA]</scope>
    <source>
        <strain evidence="4">CaD3</strain>
    </source>
</reference>
<dbReference type="GO" id="GO:0004803">
    <property type="term" value="F:transposase activity"/>
    <property type="evidence" value="ECO:0007669"/>
    <property type="project" value="InterPro"/>
</dbReference>
<organism evidence="4">
    <name type="scientific">Chlorobium chlorochromatii (strain CaD3)</name>
    <dbReference type="NCBI Taxonomy" id="340177"/>
    <lineage>
        <taxon>Bacteria</taxon>
        <taxon>Pseudomonadati</taxon>
        <taxon>Chlorobiota</taxon>
        <taxon>Chlorobiia</taxon>
        <taxon>Chlorobiales</taxon>
        <taxon>Chlorobiaceae</taxon>
        <taxon>Chlorobium/Pelodictyon group</taxon>
        <taxon>Chlorobium</taxon>
    </lineage>
</organism>
<dbReference type="OrthoDB" id="964423at2"/>
<protein>
    <submittedName>
        <fullName evidence="4">Transposase for IS1663</fullName>
    </submittedName>
</protein>
<dbReference type="GO" id="GO:0003677">
    <property type="term" value="F:DNA binding"/>
    <property type="evidence" value="ECO:0007669"/>
    <property type="project" value="InterPro"/>
</dbReference>
<dbReference type="HOGENOM" id="CLU_036902_4_1_10"/>
<dbReference type="InterPro" id="IPR002525">
    <property type="entry name" value="Transp_IS110-like_N"/>
</dbReference>
<gene>
    <name evidence="4" type="ordered locus">Cag_1559</name>
</gene>
<dbReference type="AlphaFoldDB" id="Q3AQB1"/>
<dbReference type="InterPro" id="IPR047650">
    <property type="entry name" value="Transpos_IS110"/>
</dbReference>